<feature type="compositionally biased region" description="Low complexity" evidence="1">
    <location>
        <begin position="192"/>
        <end position="209"/>
    </location>
</feature>
<evidence type="ECO:0000256" key="2">
    <source>
        <dbReference type="SAM" id="Phobius"/>
    </source>
</evidence>
<name>A0ABW6PSF7_9NOCA</name>
<evidence type="ECO:0000256" key="1">
    <source>
        <dbReference type="SAM" id="MobiDB-lite"/>
    </source>
</evidence>
<feature type="transmembrane region" description="Helical" evidence="2">
    <location>
        <begin position="92"/>
        <end position="110"/>
    </location>
</feature>
<evidence type="ECO:0008006" key="5">
    <source>
        <dbReference type="Google" id="ProtNLM"/>
    </source>
</evidence>
<feature type="transmembrane region" description="Helical" evidence="2">
    <location>
        <begin position="140"/>
        <end position="161"/>
    </location>
</feature>
<dbReference type="EMBL" id="JBIAMX010000013">
    <property type="protein sequence ID" value="MFF0545345.1"/>
    <property type="molecule type" value="Genomic_DNA"/>
</dbReference>
<feature type="region of interest" description="Disordered" evidence="1">
    <location>
        <begin position="184"/>
        <end position="216"/>
    </location>
</feature>
<keyword evidence="2" id="KW-0472">Membrane</keyword>
<proteinExistence type="predicted"/>
<accession>A0ABW6PSF7</accession>
<keyword evidence="4" id="KW-1185">Reference proteome</keyword>
<sequence length="216" mass="22419">MYPSAAAPRRASGATAIAAAVLAFAGAVVWAGAAVPTVSGLVEYGTDWFGWADLPGRMSPLHRWLALTDLLLVILLIFGGALLLVRSLAGQLVTALACGYVLVSYAAVALEHVEFHQLSEAPRYLGHSPLTGTFGTGFEAPWFAGPALLVFPVLTLVCTLLPSTTRWRRDGGAYAGPTSPPVGYAPAPPGYAPQAGHPGVPGQHQGHPGFPAPPHR</sequence>
<keyword evidence="2" id="KW-1133">Transmembrane helix</keyword>
<feature type="transmembrane region" description="Helical" evidence="2">
    <location>
        <begin position="64"/>
        <end position="85"/>
    </location>
</feature>
<evidence type="ECO:0000313" key="4">
    <source>
        <dbReference type="Proteomes" id="UP001601444"/>
    </source>
</evidence>
<keyword evidence="2" id="KW-0812">Transmembrane</keyword>
<dbReference type="Proteomes" id="UP001601444">
    <property type="component" value="Unassembled WGS sequence"/>
</dbReference>
<protein>
    <recommendedName>
        <fullName evidence="5">DUF2567 domain-containing protein</fullName>
    </recommendedName>
</protein>
<evidence type="ECO:0000313" key="3">
    <source>
        <dbReference type="EMBL" id="MFF0545345.1"/>
    </source>
</evidence>
<organism evidence="3 4">
    <name type="scientific">Nocardia thailandica</name>
    <dbReference type="NCBI Taxonomy" id="257275"/>
    <lineage>
        <taxon>Bacteria</taxon>
        <taxon>Bacillati</taxon>
        <taxon>Actinomycetota</taxon>
        <taxon>Actinomycetes</taxon>
        <taxon>Mycobacteriales</taxon>
        <taxon>Nocardiaceae</taxon>
        <taxon>Nocardia</taxon>
    </lineage>
</organism>
<gene>
    <name evidence="3" type="ORF">ACFYTF_21160</name>
</gene>
<comment type="caution">
    <text evidence="3">The sequence shown here is derived from an EMBL/GenBank/DDBJ whole genome shotgun (WGS) entry which is preliminary data.</text>
</comment>
<dbReference type="RefSeq" id="WP_387701794.1">
    <property type="nucleotide sequence ID" value="NZ_JBIAMX010000013.1"/>
</dbReference>
<reference evidence="3 4" key="1">
    <citation type="submission" date="2024-10" db="EMBL/GenBank/DDBJ databases">
        <title>The Natural Products Discovery Center: Release of the First 8490 Sequenced Strains for Exploring Actinobacteria Biosynthetic Diversity.</title>
        <authorList>
            <person name="Kalkreuter E."/>
            <person name="Kautsar S.A."/>
            <person name="Yang D."/>
            <person name="Bader C.D."/>
            <person name="Teijaro C.N."/>
            <person name="Fluegel L."/>
            <person name="Davis C.M."/>
            <person name="Simpson J.R."/>
            <person name="Lauterbach L."/>
            <person name="Steele A.D."/>
            <person name="Gui C."/>
            <person name="Meng S."/>
            <person name="Li G."/>
            <person name="Viehrig K."/>
            <person name="Ye F."/>
            <person name="Su P."/>
            <person name="Kiefer A.F."/>
            <person name="Nichols A."/>
            <person name="Cepeda A.J."/>
            <person name="Yan W."/>
            <person name="Fan B."/>
            <person name="Jiang Y."/>
            <person name="Adhikari A."/>
            <person name="Zheng C.-J."/>
            <person name="Schuster L."/>
            <person name="Cowan T.M."/>
            <person name="Smanski M.J."/>
            <person name="Chevrette M.G."/>
            <person name="De Carvalho L.P.S."/>
            <person name="Shen B."/>
        </authorList>
    </citation>
    <scope>NUCLEOTIDE SEQUENCE [LARGE SCALE GENOMIC DNA]</scope>
    <source>
        <strain evidence="3 4">NPDC004045</strain>
    </source>
</reference>